<dbReference type="InterPro" id="IPR019776">
    <property type="entry name" value="Flagellar_basal_body_rod_CS"/>
</dbReference>
<comment type="similarity">
    <text evidence="1 5">Belongs to the flagella basal body rod proteins family.</text>
</comment>
<sequence>MRALNAAASGMKGLQLKIDTIANNLANVNTTGFKKQRVEFKDLLYENILQEQKVDTDGRPVIVQIGQGVMTSATTRSFVPGTLQNTNGDTDVAINGDGFFEIVDEKGKTRFTKDGSFKISLIDGNSYLVTNEGYKVQGLDGDINLGTDVDKIIIDKSGKISVKRNGSDNEEEVTTLKTDKFFNPSGLESIGSNLYASTAVSGNPISNETEDTGEVWQGFLETSNVQVVDEMINMITAQRAYEINSKTIQTADKMLELANNLRR</sequence>
<evidence type="ECO:0000259" key="8">
    <source>
        <dbReference type="Pfam" id="PF22692"/>
    </source>
</evidence>
<evidence type="ECO:0000313" key="10">
    <source>
        <dbReference type="Proteomes" id="UP001321786"/>
    </source>
</evidence>
<gene>
    <name evidence="9" type="primary">flgG</name>
    <name evidence="9" type="ORF">HLPR_25610</name>
</gene>
<feature type="domain" description="Flagellar hook protein FlgE/F/G-like D1" evidence="8">
    <location>
        <begin position="93"/>
        <end position="162"/>
    </location>
</feature>
<evidence type="ECO:0000256" key="4">
    <source>
        <dbReference type="NCBIfam" id="TIGR02488"/>
    </source>
</evidence>
<accession>A0AAU9EYR4</accession>
<evidence type="ECO:0000313" key="9">
    <source>
        <dbReference type="EMBL" id="BEP30230.1"/>
    </source>
</evidence>
<dbReference type="NCBIfam" id="TIGR03506">
    <property type="entry name" value="FlgEFG_subfam"/>
    <property type="match status" value="2"/>
</dbReference>
<reference evidence="9 10" key="1">
    <citation type="submission" date="2023-08" db="EMBL/GenBank/DDBJ databases">
        <title>Helicovermis profunda gen. nov., sp. nov., a novel mesophilic, fermentative bacterium within the Bacillota from a deep-sea hydrothermal vent chimney.</title>
        <authorList>
            <person name="Miyazaki U."/>
            <person name="Mizutani D."/>
            <person name="Hashimoto Y."/>
            <person name="Tame A."/>
            <person name="Sawayama S."/>
            <person name="Miyazaki J."/>
            <person name="Takai K."/>
            <person name="Nakagawa S."/>
        </authorList>
    </citation>
    <scope>NUCLEOTIDE SEQUENCE [LARGE SCALE GENOMIC DNA]</scope>
    <source>
        <strain evidence="9 10">S502</strain>
    </source>
</reference>
<comment type="subunit">
    <text evidence="3">The basal body constitutes a major portion of the flagellar organelle and consists of four rings (L,P,S, and M) mounted on a central rod. The rod consists of about 26 subunits of FlgG in the distal portion, and FlgB, FlgC and FlgF are thought to build up the proximal portion of the rod with about 6 subunits each.</text>
</comment>
<organism evidence="9 10">
    <name type="scientific">Helicovermis profundi</name>
    <dbReference type="NCBI Taxonomy" id="3065157"/>
    <lineage>
        <taxon>Bacteria</taxon>
        <taxon>Bacillati</taxon>
        <taxon>Bacillota</taxon>
        <taxon>Clostridia</taxon>
        <taxon>Helicovermis</taxon>
    </lineage>
</organism>
<dbReference type="GO" id="GO:0071978">
    <property type="term" value="P:bacterial-type flagellum-dependent swarming motility"/>
    <property type="evidence" value="ECO:0007669"/>
    <property type="project" value="TreeGrafter"/>
</dbReference>
<dbReference type="Pfam" id="PF22692">
    <property type="entry name" value="LlgE_F_G_D1"/>
    <property type="match status" value="1"/>
</dbReference>
<protein>
    <recommendedName>
        <fullName evidence="2 4">Flagellar basal-body rod protein FlgG</fullName>
    </recommendedName>
</protein>
<evidence type="ECO:0000259" key="7">
    <source>
        <dbReference type="Pfam" id="PF06429"/>
    </source>
</evidence>
<comment type="subcellular location">
    <subcellularLocation>
        <location evidence="5">Bacterial flagellum basal body</location>
    </subcellularLocation>
</comment>
<keyword evidence="9" id="KW-0969">Cilium</keyword>
<dbReference type="AlphaFoldDB" id="A0AAU9EYR4"/>
<dbReference type="InterPro" id="IPR012834">
    <property type="entry name" value="FlgG_G_neg"/>
</dbReference>
<dbReference type="NCBIfam" id="TIGR02488">
    <property type="entry name" value="flgG_G_neg"/>
    <property type="match status" value="1"/>
</dbReference>
<dbReference type="InterPro" id="IPR053967">
    <property type="entry name" value="LlgE_F_G-like_D1"/>
</dbReference>
<dbReference type="SUPFAM" id="SSF117143">
    <property type="entry name" value="Flagellar hook protein flgE"/>
    <property type="match status" value="1"/>
</dbReference>
<evidence type="ECO:0000259" key="6">
    <source>
        <dbReference type="Pfam" id="PF00460"/>
    </source>
</evidence>
<dbReference type="Pfam" id="PF06429">
    <property type="entry name" value="Flg_bbr_C"/>
    <property type="match status" value="1"/>
</dbReference>
<dbReference type="InterPro" id="IPR037925">
    <property type="entry name" value="FlgE/F/G-like"/>
</dbReference>
<feature type="domain" description="Flagellar basal body rod protein N-terminal" evidence="6">
    <location>
        <begin position="4"/>
        <end position="34"/>
    </location>
</feature>
<dbReference type="InterPro" id="IPR010930">
    <property type="entry name" value="Flg_bb/hook_C_dom"/>
</dbReference>
<evidence type="ECO:0000256" key="2">
    <source>
        <dbReference type="ARBA" id="ARBA00017948"/>
    </source>
</evidence>
<evidence type="ECO:0000256" key="3">
    <source>
        <dbReference type="ARBA" id="ARBA00025933"/>
    </source>
</evidence>
<dbReference type="PANTHER" id="PTHR30435">
    <property type="entry name" value="FLAGELLAR PROTEIN"/>
    <property type="match status" value="1"/>
</dbReference>
<dbReference type="PANTHER" id="PTHR30435:SF19">
    <property type="entry name" value="FLAGELLAR BASAL-BODY ROD PROTEIN FLGG"/>
    <property type="match status" value="1"/>
</dbReference>
<dbReference type="Pfam" id="PF00460">
    <property type="entry name" value="Flg_bb_rod"/>
    <property type="match status" value="1"/>
</dbReference>
<dbReference type="GO" id="GO:0009426">
    <property type="term" value="C:bacterial-type flagellum basal body, distal rod"/>
    <property type="evidence" value="ECO:0007669"/>
    <property type="project" value="UniProtKB-UniRule"/>
</dbReference>
<keyword evidence="9" id="KW-0282">Flagellum</keyword>
<keyword evidence="10" id="KW-1185">Reference proteome</keyword>
<evidence type="ECO:0000256" key="5">
    <source>
        <dbReference type="RuleBase" id="RU362116"/>
    </source>
</evidence>
<dbReference type="PROSITE" id="PS00588">
    <property type="entry name" value="FLAGELLA_BB_ROD"/>
    <property type="match status" value="1"/>
</dbReference>
<dbReference type="Proteomes" id="UP001321786">
    <property type="component" value="Chromosome"/>
</dbReference>
<dbReference type="EMBL" id="AP028654">
    <property type="protein sequence ID" value="BEP30230.1"/>
    <property type="molecule type" value="Genomic_DNA"/>
</dbReference>
<dbReference type="KEGG" id="hprf:HLPR_25610"/>
<dbReference type="InterPro" id="IPR001444">
    <property type="entry name" value="Flag_bb_rod_N"/>
</dbReference>
<proteinExistence type="inferred from homology"/>
<name>A0AAU9EYR4_9FIRM</name>
<dbReference type="InterPro" id="IPR020013">
    <property type="entry name" value="Flagellar_FlgE/F/G"/>
</dbReference>
<evidence type="ECO:0000256" key="1">
    <source>
        <dbReference type="ARBA" id="ARBA00009677"/>
    </source>
</evidence>
<feature type="domain" description="Flagellar basal-body/hook protein C-terminal" evidence="7">
    <location>
        <begin position="217"/>
        <end position="261"/>
    </location>
</feature>
<keyword evidence="5" id="KW-0975">Bacterial flagellum</keyword>
<keyword evidence="9" id="KW-0966">Cell projection</keyword>
<dbReference type="RefSeq" id="WP_338535829.1">
    <property type="nucleotide sequence ID" value="NZ_AP028654.1"/>
</dbReference>